<protein>
    <recommendedName>
        <fullName evidence="3">Peptidase aspartic putative domain-containing protein</fullName>
    </recommendedName>
</protein>
<evidence type="ECO:0008006" key="3">
    <source>
        <dbReference type="Google" id="ProtNLM"/>
    </source>
</evidence>
<dbReference type="Proteomes" id="UP000024635">
    <property type="component" value="Unassembled WGS sequence"/>
</dbReference>
<reference evidence="2" key="1">
    <citation type="journal article" date="2015" name="Nat. Genet.">
        <title>The genome and transcriptome of the zoonotic hookworm Ancylostoma ceylanicum identify infection-specific gene families.</title>
        <authorList>
            <person name="Schwarz E.M."/>
            <person name="Hu Y."/>
            <person name="Antoshechkin I."/>
            <person name="Miller M.M."/>
            <person name="Sternberg P.W."/>
            <person name="Aroian R.V."/>
        </authorList>
    </citation>
    <scope>NUCLEOTIDE SEQUENCE</scope>
    <source>
        <strain evidence="2">HY135</strain>
    </source>
</reference>
<dbReference type="OrthoDB" id="5875774at2759"/>
<sequence>MSGIGGHTESFKSNLVTLGVSTAFGKQINLTVRTKPIITYGFPSVRLSEEDKHFLQSKEMFICSPRVRGEYQNPHILIGLDYYYEMIPPNTTTVQTPSGLQITNTVFEPSIHGKGTLLAASTNESTAMHGLALIEEIGEIRSEESPIHQLTVINDSNESQILEKLFELESLGISQEELQKDESTFSYFRSYSKKLSFENGIATAPLPLKDSVTDLSDNYSVAYRRLMSLWQQLQTNEQQRTWYNKVLEKYVQ</sequence>
<dbReference type="AlphaFoldDB" id="A0A016WUB1"/>
<comment type="caution">
    <text evidence="1">The sequence shown here is derived from an EMBL/GenBank/DDBJ whole genome shotgun (WGS) entry which is preliminary data.</text>
</comment>
<proteinExistence type="predicted"/>
<dbReference type="EMBL" id="JARK01000101">
    <property type="protein sequence ID" value="EYC43181.1"/>
    <property type="molecule type" value="Genomic_DNA"/>
</dbReference>
<accession>A0A016WUB1</accession>
<gene>
    <name evidence="1" type="primary">Acey_s0501.g2605</name>
    <name evidence="1" type="ORF">Y032_0501g2605</name>
</gene>
<keyword evidence="2" id="KW-1185">Reference proteome</keyword>
<organism evidence="1 2">
    <name type="scientific">Ancylostoma ceylanicum</name>
    <dbReference type="NCBI Taxonomy" id="53326"/>
    <lineage>
        <taxon>Eukaryota</taxon>
        <taxon>Metazoa</taxon>
        <taxon>Ecdysozoa</taxon>
        <taxon>Nematoda</taxon>
        <taxon>Chromadorea</taxon>
        <taxon>Rhabditida</taxon>
        <taxon>Rhabditina</taxon>
        <taxon>Rhabditomorpha</taxon>
        <taxon>Strongyloidea</taxon>
        <taxon>Ancylostomatidae</taxon>
        <taxon>Ancylostomatinae</taxon>
        <taxon>Ancylostoma</taxon>
    </lineage>
</organism>
<name>A0A016WUB1_9BILA</name>
<evidence type="ECO:0000313" key="1">
    <source>
        <dbReference type="EMBL" id="EYC43181.1"/>
    </source>
</evidence>
<evidence type="ECO:0000313" key="2">
    <source>
        <dbReference type="Proteomes" id="UP000024635"/>
    </source>
</evidence>